<proteinExistence type="predicted"/>
<feature type="signal peptide" evidence="1">
    <location>
        <begin position="1"/>
        <end position="20"/>
    </location>
</feature>
<evidence type="ECO:0000313" key="2">
    <source>
        <dbReference type="EMBL" id="GIX77276.1"/>
    </source>
</evidence>
<keyword evidence="3" id="KW-1185">Reference proteome</keyword>
<dbReference type="EMBL" id="BPLR01002736">
    <property type="protein sequence ID" value="GIX77276.1"/>
    <property type="molecule type" value="Genomic_DNA"/>
</dbReference>
<organism evidence="2 3">
    <name type="scientific">Caerostris extrusa</name>
    <name type="common">Bark spider</name>
    <name type="synonym">Caerostris bankana</name>
    <dbReference type="NCBI Taxonomy" id="172846"/>
    <lineage>
        <taxon>Eukaryota</taxon>
        <taxon>Metazoa</taxon>
        <taxon>Ecdysozoa</taxon>
        <taxon>Arthropoda</taxon>
        <taxon>Chelicerata</taxon>
        <taxon>Arachnida</taxon>
        <taxon>Araneae</taxon>
        <taxon>Araneomorphae</taxon>
        <taxon>Entelegynae</taxon>
        <taxon>Araneoidea</taxon>
        <taxon>Araneidae</taxon>
        <taxon>Caerostris</taxon>
    </lineage>
</organism>
<sequence length="101" mass="11599">MNHFAPQINLFVFFFHLSLPSTLPRKQDIPGWNARVVNSTITISRMPRLDMQVLHTQVLWLSTFHGHFNPFAPYTAMVGAYNKEPSWALIYVSTNLLVCGH</sequence>
<comment type="caution">
    <text evidence="2">The sequence shown here is derived from an EMBL/GenBank/DDBJ whole genome shotgun (WGS) entry which is preliminary data.</text>
</comment>
<evidence type="ECO:0000256" key="1">
    <source>
        <dbReference type="SAM" id="SignalP"/>
    </source>
</evidence>
<dbReference type="AlphaFoldDB" id="A0AAV4N0S4"/>
<evidence type="ECO:0008006" key="4">
    <source>
        <dbReference type="Google" id="ProtNLM"/>
    </source>
</evidence>
<evidence type="ECO:0000313" key="3">
    <source>
        <dbReference type="Proteomes" id="UP001054945"/>
    </source>
</evidence>
<feature type="chain" id="PRO_5043338136" description="Secreted protein" evidence="1">
    <location>
        <begin position="21"/>
        <end position="101"/>
    </location>
</feature>
<keyword evidence="1" id="KW-0732">Signal</keyword>
<gene>
    <name evidence="2" type="ORF">CEXT_703581</name>
</gene>
<accession>A0AAV4N0S4</accession>
<protein>
    <recommendedName>
        <fullName evidence="4">Secreted protein</fullName>
    </recommendedName>
</protein>
<dbReference type="Proteomes" id="UP001054945">
    <property type="component" value="Unassembled WGS sequence"/>
</dbReference>
<name>A0AAV4N0S4_CAEEX</name>
<reference evidence="2 3" key="1">
    <citation type="submission" date="2021-06" db="EMBL/GenBank/DDBJ databases">
        <title>Caerostris extrusa draft genome.</title>
        <authorList>
            <person name="Kono N."/>
            <person name="Arakawa K."/>
        </authorList>
    </citation>
    <scope>NUCLEOTIDE SEQUENCE [LARGE SCALE GENOMIC DNA]</scope>
</reference>